<reference evidence="3 4" key="1">
    <citation type="submission" date="2022-04" db="EMBL/GenBank/DDBJ databases">
        <title>Positive selection, recombination, and allopatry shape intraspecific diversity of widespread and dominant cyanobacteria.</title>
        <authorList>
            <person name="Wei J."/>
            <person name="Shu W."/>
            <person name="Hu C."/>
        </authorList>
    </citation>
    <scope>NUCLEOTIDE SEQUENCE [LARGE SCALE GENOMIC DNA]</scope>
    <source>
        <strain evidence="3 4">GB2-A5</strain>
    </source>
</reference>
<proteinExistence type="predicted"/>
<dbReference type="InterPro" id="IPR041191">
    <property type="entry name" value="pPIWI_RE_Y"/>
</dbReference>
<evidence type="ECO:0000313" key="3">
    <source>
        <dbReference type="EMBL" id="MEP0866582.1"/>
    </source>
</evidence>
<keyword evidence="4" id="KW-1185">Reference proteome</keyword>
<evidence type="ECO:0000259" key="2">
    <source>
        <dbReference type="Pfam" id="PF18156"/>
    </source>
</evidence>
<comment type="caution">
    <text evidence="3">The sequence shown here is derived from an EMBL/GenBank/DDBJ whole genome shotgun (WGS) entry which is preliminary data.</text>
</comment>
<protein>
    <recommendedName>
        <fullName evidence="5">REase associating with pPIWI RE domain-containing protein</fullName>
    </recommendedName>
</protein>
<sequence length="373" mass="43254">MTSLVTGSEEVQTLEKGSLLGEDTLQQIAKGLCEYEQQIPKSLWAYPAALQLGVEKLALACLIAGVRQPIQGVPDFVSRWAQLPLKDWDIEIDCPEEWLDKQLIEDQKPSGFCIETAGEYFDDWGNFQKKVINEVMTKAAQNPELYTRFRKYLIETPVVTKGQIFVDSAVDFKPVQDLLLNSYEKVPESYKLGEKFYCCGHCGGLMYLTKDDELKCENKHCAKEKKNPVPLADNQYDEIFWLKKDLRYFIHRPGKAELRLEERLKQLNLLEVKLYPELDQYDLHLVFPDGTVWAVDVKFWESAYNLAKKVNQPIRKLKHQPYDESFFVFPDELKSYGQEYIQEFRGYCNVPLKKSQVMFEGSFVQKVIKKLGI</sequence>
<dbReference type="Pfam" id="PF18154">
    <property type="entry name" value="pPIWI_RE_REase"/>
    <property type="match status" value="1"/>
</dbReference>
<dbReference type="EMBL" id="JAMPKK010000046">
    <property type="protein sequence ID" value="MEP0866582.1"/>
    <property type="molecule type" value="Genomic_DNA"/>
</dbReference>
<evidence type="ECO:0000259" key="1">
    <source>
        <dbReference type="Pfam" id="PF18154"/>
    </source>
</evidence>
<gene>
    <name evidence="3" type="ORF">NDI37_19170</name>
</gene>
<organism evidence="3 4">
    <name type="scientific">Funiculus sociatus GB2-A5</name>
    <dbReference type="NCBI Taxonomy" id="2933946"/>
    <lineage>
        <taxon>Bacteria</taxon>
        <taxon>Bacillati</taxon>
        <taxon>Cyanobacteriota</taxon>
        <taxon>Cyanophyceae</taxon>
        <taxon>Coleofasciculales</taxon>
        <taxon>Coleofasciculaceae</taxon>
        <taxon>Funiculus</taxon>
    </lineage>
</organism>
<name>A0ABV0JT33_9CYAN</name>
<dbReference type="Proteomes" id="UP001442494">
    <property type="component" value="Unassembled WGS sequence"/>
</dbReference>
<feature type="domain" description="REase associating with pPIWI RE" evidence="1">
    <location>
        <begin position="254"/>
        <end position="371"/>
    </location>
</feature>
<accession>A0ABV0JT33</accession>
<evidence type="ECO:0000313" key="4">
    <source>
        <dbReference type="Proteomes" id="UP001442494"/>
    </source>
</evidence>
<feature type="domain" description="pPIWI-RE three-gene island" evidence="2">
    <location>
        <begin position="24"/>
        <end position="160"/>
    </location>
</feature>
<dbReference type="InterPro" id="IPR040828">
    <property type="entry name" value="pPIWI_RE_REase"/>
</dbReference>
<evidence type="ECO:0008006" key="5">
    <source>
        <dbReference type="Google" id="ProtNLM"/>
    </source>
</evidence>
<dbReference type="Pfam" id="PF18156">
    <property type="entry name" value="pPIWI_RE_Y"/>
    <property type="match status" value="1"/>
</dbReference>